<dbReference type="Pfam" id="PF01926">
    <property type="entry name" value="MMR_HSR1"/>
    <property type="match status" value="1"/>
</dbReference>
<sequence length="484" mass="53579">MRSRPSCRVRRSSSSIPSIPEATTPDPHNPSDDFDDGEDRKGGPQAFIDQREAPTRVGLIVPDVRGASVYHSIEARKAEFEGLAAAIRLEIVFSEVIRVREVRPATFIGGGQVEAIARRVQEEEIELLLVDTALTPIQQRNLERETKAKVLDRTALILEIFGERAATREGVLQVELAHLNYQKSRLVRSWTHLERQRGGFGFLGGPGETQIESDRRLLQERIALLEERIEKVRKTRQQQRRNRDEVPYPIVALVGYTNAGKSSLFNTLTGAGVFAENLLFATLDTTVRKLELPHGRQVIVSDTVGFVADLPHDLVAAFRATLEEVTQADVVLHIRDVANPDHQAQARDVLTVLGELGVSSETVPVIEVWNKIDLLPRAEDGSIPALANTAPVGRVAATVPVSAKTGEGLEDLKIAIEAALSAGSRTYRVHVPHAAGGDVGWLYGHAEIIERIEPDEKGQDFVVRVEPRHLREFQERFNGRIEGE</sequence>
<evidence type="ECO:0000256" key="4">
    <source>
        <dbReference type="ARBA" id="ARBA00023134"/>
    </source>
</evidence>
<evidence type="ECO:0000256" key="5">
    <source>
        <dbReference type="HAMAP-Rule" id="MF_00900"/>
    </source>
</evidence>
<keyword evidence="2 5" id="KW-0547">Nucleotide-binding</keyword>
<feature type="region of interest" description="Disordered" evidence="9">
    <location>
        <begin position="1"/>
        <end position="49"/>
    </location>
</feature>
<dbReference type="SUPFAM" id="SSF52540">
    <property type="entry name" value="P-loop containing nucleoside triphosphate hydrolases"/>
    <property type="match status" value="1"/>
</dbReference>
<feature type="binding site" evidence="6">
    <location>
        <begin position="280"/>
        <end position="284"/>
    </location>
    <ligand>
        <name>GTP</name>
        <dbReference type="ChEBI" id="CHEBI:37565"/>
    </ligand>
</feature>
<evidence type="ECO:0000313" key="11">
    <source>
        <dbReference type="EMBL" id="QEE20623.1"/>
    </source>
</evidence>
<feature type="binding site" evidence="6">
    <location>
        <begin position="370"/>
        <end position="373"/>
    </location>
    <ligand>
        <name>GTP</name>
        <dbReference type="ChEBI" id="CHEBI:37565"/>
    </ligand>
</feature>
<keyword evidence="5" id="KW-0963">Cytoplasm</keyword>
<keyword evidence="3 7" id="KW-0460">Magnesium</keyword>
<dbReference type="PROSITE" id="PS51705">
    <property type="entry name" value="G_HFLX"/>
    <property type="match status" value="1"/>
</dbReference>
<feature type="coiled-coil region" evidence="8">
    <location>
        <begin position="208"/>
        <end position="242"/>
    </location>
</feature>
<dbReference type="InterPro" id="IPR032305">
    <property type="entry name" value="GTP-bd_M"/>
</dbReference>
<evidence type="ECO:0000256" key="1">
    <source>
        <dbReference type="ARBA" id="ARBA00022723"/>
    </source>
</evidence>
<dbReference type="CDD" id="cd01878">
    <property type="entry name" value="HflX"/>
    <property type="match status" value="1"/>
</dbReference>
<dbReference type="Pfam" id="PF13167">
    <property type="entry name" value="GTP-bdg_N"/>
    <property type="match status" value="1"/>
</dbReference>
<feature type="domain" description="Hflx-type G" evidence="10">
    <location>
        <begin position="249"/>
        <end position="424"/>
    </location>
</feature>
<dbReference type="Gene3D" id="3.40.50.300">
    <property type="entry name" value="P-loop containing nucleotide triphosphate hydrolases"/>
    <property type="match status" value="1"/>
</dbReference>
<keyword evidence="4 5" id="KW-0342">GTP-binding</keyword>
<comment type="cofactor">
    <cofactor evidence="7">
        <name>Mg(2+)</name>
        <dbReference type="ChEBI" id="CHEBI:18420"/>
    </cofactor>
</comment>
<evidence type="ECO:0000313" key="12">
    <source>
        <dbReference type="Proteomes" id="UP000321062"/>
    </source>
</evidence>
<dbReference type="InterPro" id="IPR027417">
    <property type="entry name" value="P-loop_NTPase"/>
</dbReference>
<evidence type="ECO:0000256" key="2">
    <source>
        <dbReference type="ARBA" id="ARBA00022741"/>
    </source>
</evidence>
<protein>
    <recommendedName>
        <fullName evidence="5">GTPase HflX</fullName>
    </recommendedName>
    <alternativeName>
        <fullName evidence="5">GTP-binding protein HflX</fullName>
    </alternativeName>
</protein>
<gene>
    <name evidence="5 11" type="primary">hflX</name>
    <name evidence="11" type="ORF">FNA67_10780</name>
</gene>
<comment type="subcellular location">
    <subcellularLocation>
        <location evidence="5">Cytoplasm</location>
    </subcellularLocation>
    <text evidence="5">May associate with membranes.</text>
</comment>
<dbReference type="GO" id="GO:0046872">
    <property type="term" value="F:metal ion binding"/>
    <property type="evidence" value="ECO:0007669"/>
    <property type="project" value="UniProtKB-KW"/>
</dbReference>
<accession>A0A5B9DND2</accession>
<dbReference type="PANTHER" id="PTHR10229">
    <property type="entry name" value="GTP-BINDING PROTEIN HFLX"/>
    <property type="match status" value="1"/>
</dbReference>
<comment type="similarity">
    <text evidence="5">Belongs to the TRAFAC class OBG-HflX-like GTPase superfamily. HflX GTPase family.</text>
</comment>
<evidence type="ECO:0000256" key="8">
    <source>
        <dbReference type="SAM" id="Coils"/>
    </source>
</evidence>
<organism evidence="11 12">
    <name type="scientific">Paradevosia tibetensis</name>
    <dbReference type="NCBI Taxonomy" id="1447062"/>
    <lineage>
        <taxon>Bacteria</taxon>
        <taxon>Pseudomonadati</taxon>
        <taxon>Pseudomonadota</taxon>
        <taxon>Alphaproteobacteria</taxon>
        <taxon>Hyphomicrobiales</taxon>
        <taxon>Devosiaceae</taxon>
        <taxon>Paradevosia</taxon>
    </lineage>
</organism>
<dbReference type="InterPro" id="IPR016496">
    <property type="entry name" value="GTPase_HflX"/>
</dbReference>
<keyword evidence="1 7" id="KW-0479">Metal-binding</keyword>
<dbReference type="Pfam" id="PF16360">
    <property type="entry name" value="GTP-bdg_M"/>
    <property type="match status" value="1"/>
</dbReference>
<dbReference type="HAMAP" id="MF_00900">
    <property type="entry name" value="GTPase_HflX"/>
    <property type="match status" value="1"/>
</dbReference>
<evidence type="ECO:0000256" key="7">
    <source>
        <dbReference type="PIRSR" id="PIRSR006809-2"/>
    </source>
</evidence>
<dbReference type="EMBL" id="CP041690">
    <property type="protein sequence ID" value="QEE20623.1"/>
    <property type="molecule type" value="Genomic_DNA"/>
</dbReference>
<keyword evidence="12" id="KW-1185">Reference proteome</keyword>
<dbReference type="OrthoDB" id="9812272at2"/>
<evidence type="ECO:0000259" key="10">
    <source>
        <dbReference type="PROSITE" id="PS51705"/>
    </source>
</evidence>
<dbReference type="KEGG" id="yti:FNA67_10780"/>
<evidence type="ECO:0000256" key="6">
    <source>
        <dbReference type="PIRSR" id="PIRSR006809-1"/>
    </source>
</evidence>
<dbReference type="Gene3D" id="3.40.50.11060">
    <property type="entry name" value="GTPase HflX, N-terminal domain"/>
    <property type="match status" value="1"/>
</dbReference>
<keyword evidence="8" id="KW-0175">Coiled coil</keyword>
<dbReference type="InterPro" id="IPR006073">
    <property type="entry name" value="GTP-bd"/>
</dbReference>
<dbReference type="NCBIfam" id="TIGR03156">
    <property type="entry name" value="GTP_HflX"/>
    <property type="match status" value="1"/>
</dbReference>
<reference evidence="11 12" key="1">
    <citation type="journal article" date="2015" name="Int. J. Syst. Evol. Microbiol.">
        <title>Youhaiella tibetensis gen. nov., sp. nov., isolated from subsurface sediment.</title>
        <authorList>
            <person name="Wang Y.X."/>
            <person name="Huang F.Q."/>
            <person name="Nogi Y."/>
            <person name="Pang S.J."/>
            <person name="Wang P.K."/>
            <person name="Lv J."/>
        </authorList>
    </citation>
    <scope>NUCLEOTIDE SEQUENCE [LARGE SCALE GENOMIC DNA]</scope>
    <source>
        <strain evidence="12">fig4</strain>
    </source>
</reference>
<dbReference type="AlphaFoldDB" id="A0A5B9DND2"/>
<dbReference type="PANTHER" id="PTHR10229:SF0">
    <property type="entry name" value="GTP-BINDING PROTEIN 6-RELATED"/>
    <property type="match status" value="1"/>
</dbReference>
<feature type="binding site" evidence="7">
    <location>
        <position position="262"/>
    </location>
    <ligand>
        <name>Mg(2+)</name>
        <dbReference type="ChEBI" id="CHEBI:18420"/>
    </ligand>
</feature>
<dbReference type="InterPro" id="IPR042108">
    <property type="entry name" value="GTPase_HflX_N_sf"/>
</dbReference>
<proteinExistence type="inferred from homology"/>
<dbReference type="PIRSF" id="PIRSF006809">
    <property type="entry name" value="GTP-binding_hflX_prd"/>
    <property type="match status" value="1"/>
</dbReference>
<evidence type="ECO:0000256" key="3">
    <source>
        <dbReference type="ARBA" id="ARBA00022842"/>
    </source>
</evidence>
<feature type="binding site" evidence="6">
    <location>
        <begin position="255"/>
        <end position="262"/>
    </location>
    <ligand>
        <name>GTP</name>
        <dbReference type="ChEBI" id="CHEBI:37565"/>
    </ligand>
</feature>
<feature type="compositionally biased region" description="Basic residues" evidence="9">
    <location>
        <begin position="1"/>
        <end position="11"/>
    </location>
</feature>
<evidence type="ECO:0000256" key="9">
    <source>
        <dbReference type="SAM" id="MobiDB-lite"/>
    </source>
</evidence>
<feature type="binding site" evidence="6">
    <location>
        <begin position="402"/>
        <end position="404"/>
    </location>
    <ligand>
        <name>GTP</name>
        <dbReference type="ChEBI" id="CHEBI:37565"/>
    </ligand>
</feature>
<comment type="subunit">
    <text evidence="5">Monomer. Associates with the 50S ribosomal subunit.</text>
</comment>
<comment type="function">
    <text evidence="5">GTPase that associates with the 50S ribosomal subunit and may have a role during protein synthesis or ribosome biogenesis.</text>
</comment>
<dbReference type="Gene3D" id="6.10.250.2860">
    <property type="match status" value="1"/>
</dbReference>
<dbReference type="GO" id="GO:0043022">
    <property type="term" value="F:ribosome binding"/>
    <property type="evidence" value="ECO:0007669"/>
    <property type="project" value="TreeGrafter"/>
</dbReference>
<dbReference type="Proteomes" id="UP000321062">
    <property type="component" value="Chromosome"/>
</dbReference>
<dbReference type="PRINTS" id="PR00326">
    <property type="entry name" value="GTP1OBG"/>
</dbReference>
<dbReference type="InterPro" id="IPR025121">
    <property type="entry name" value="GTPase_HflX_N"/>
</dbReference>
<dbReference type="GO" id="GO:0005737">
    <property type="term" value="C:cytoplasm"/>
    <property type="evidence" value="ECO:0007669"/>
    <property type="project" value="UniProtKB-SubCell"/>
</dbReference>
<dbReference type="GO" id="GO:0005525">
    <property type="term" value="F:GTP binding"/>
    <property type="evidence" value="ECO:0007669"/>
    <property type="project" value="UniProtKB-UniRule"/>
</dbReference>
<name>A0A5B9DND2_9HYPH</name>
<dbReference type="GO" id="GO:0003924">
    <property type="term" value="F:GTPase activity"/>
    <property type="evidence" value="ECO:0007669"/>
    <property type="project" value="UniProtKB-UniRule"/>
</dbReference>
<dbReference type="InterPro" id="IPR030394">
    <property type="entry name" value="G_HFLX_dom"/>
</dbReference>
<feature type="binding site" evidence="7">
    <location>
        <position position="282"/>
    </location>
    <ligand>
        <name>Mg(2+)</name>
        <dbReference type="ChEBI" id="CHEBI:18420"/>
    </ligand>
</feature>
<feature type="binding site" evidence="6">
    <location>
        <begin position="302"/>
        <end position="305"/>
    </location>
    <ligand>
        <name>GTP</name>
        <dbReference type="ChEBI" id="CHEBI:37565"/>
    </ligand>
</feature>